<feature type="compositionally biased region" description="Basic and acidic residues" evidence="5">
    <location>
        <begin position="87"/>
        <end position="127"/>
    </location>
</feature>
<dbReference type="SMART" id="SM00360">
    <property type="entry name" value="RRM"/>
    <property type="match status" value="3"/>
</dbReference>
<feature type="region of interest" description="Disordered" evidence="5">
    <location>
        <begin position="340"/>
        <end position="363"/>
    </location>
</feature>
<dbReference type="EMBL" id="CP126215">
    <property type="protein sequence ID" value="WIA17274.1"/>
    <property type="molecule type" value="Genomic_DNA"/>
</dbReference>
<name>A0ABY8U740_TETOB</name>
<sequence length="528" mass="58282">MAELDEYDAILGDGAKEADEPEAVADKEQKDRSGRDKDKDRRRSRSRDRKERRRSRSRDRERRKERDNDYRVSSRRSKSRSRSRGRRERERRERDMRGDRNGRDRGRDMRRAPPPRRRDMTPPEVRLAREKERELKELERATRTVFAFNLNIKADERDIFEFFSKAGEVTDIRLITDRHTKRSKGLAYVEFSKQEEVFVALALTGQLMLGQPVMVKPAEAEKNLAWEAQQAAKNSNAADAELAALGLGLGAMGAPPAPAGPLRLQVTGFKQGLAEAEITQIFEPFGPLEGVNVVRDGAGQPINIAYVVFQNKADGQNAQAHWNGKVLLEHELSVVVAPLKGERSHGGDRGGGGDGGVGDLDDGDFRLNTQTRAALMNRLANSAGMGPASGGLAAAAAAANPLLAAPMVPGMPGAVPGMDLSLDQGLLGPPSPIPTQCLLLKNMFDAAQQAEAGWAEEVEDDVREECGKLGQVLHVFVDRSSKGFVYLKMAAVEGAAAAHKMLHGRFYNGHMIQAAYQFVQVYDQHFRL</sequence>
<dbReference type="Pfam" id="PF00076">
    <property type="entry name" value="RRM_1"/>
    <property type="match status" value="2"/>
</dbReference>
<evidence type="ECO:0000256" key="3">
    <source>
        <dbReference type="ARBA" id="ARBA00022884"/>
    </source>
</evidence>
<gene>
    <name evidence="7" type="ORF">OEZ85_014144</name>
</gene>
<evidence type="ECO:0000313" key="7">
    <source>
        <dbReference type="EMBL" id="WIA17274.1"/>
    </source>
</evidence>
<evidence type="ECO:0000256" key="4">
    <source>
        <dbReference type="PROSITE-ProRule" id="PRU00176"/>
    </source>
</evidence>
<dbReference type="SUPFAM" id="SSF54928">
    <property type="entry name" value="RNA-binding domain, RBD"/>
    <property type="match status" value="3"/>
</dbReference>
<dbReference type="NCBIfam" id="TIGR01622">
    <property type="entry name" value="SF-CC1"/>
    <property type="match status" value="1"/>
</dbReference>
<evidence type="ECO:0000256" key="2">
    <source>
        <dbReference type="ARBA" id="ARBA00022737"/>
    </source>
</evidence>
<evidence type="ECO:0000256" key="5">
    <source>
        <dbReference type="SAM" id="MobiDB-lite"/>
    </source>
</evidence>
<dbReference type="CDD" id="cd00590">
    <property type="entry name" value="RRM_SF"/>
    <property type="match status" value="1"/>
</dbReference>
<keyword evidence="8" id="KW-1185">Reference proteome</keyword>
<feature type="compositionally biased region" description="Basic and acidic residues" evidence="5">
    <location>
        <begin position="58"/>
        <end position="72"/>
    </location>
</feature>
<feature type="compositionally biased region" description="Basic residues" evidence="5">
    <location>
        <begin position="73"/>
        <end position="86"/>
    </location>
</feature>
<dbReference type="PANTHER" id="PTHR48036">
    <property type="entry name" value="SPLICING FACTOR (PAD-1), PUTATIVE (AFU_ORTHOLOGUE AFUA_1G15810)-RELATED"/>
    <property type="match status" value="1"/>
</dbReference>
<dbReference type="InterPro" id="IPR029123">
    <property type="entry name" value="RBM39_linker"/>
</dbReference>
<proteinExistence type="predicted"/>
<dbReference type="Proteomes" id="UP001244341">
    <property type="component" value="Chromosome 8b"/>
</dbReference>
<evidence type="ECO:0000313" key="8">
    <source>
        <dbReference type="Proteomes" id="UP001244341"/>
    </source>
</evidence>
<reference evidence="7 8" key="1">
    <citation type="submission" date="2023-05" db="EMBL/GenBank/DDBJ databases">
        <title>A 100% complete, gapless, phased diploid assembly of the Scenedesmus obliquus UTEX 3031 genome.</title>
        <authorList>
            <person name="Biondi T.C."/>
            <person name="Hanschen E.R."/>
            <person name="Kwon T."/>
            <person name="Eng W."/>
            <person name="Kruse C.P.S."/>
            <person name="Koehler S.I."/>
            <person name="Kunde Y."/>
            <person name="Gleasner C.D."/>
            <person name="You Mak K.T."/>
            <person name="Polle J."/>
            <person name="Hovde B.T."/>
            <person name="Starkenburg S.R."/>
        </authorList>
    </citation>
    <scope>NUCLEOTIDE SEQUENCE [LARGE SCALE GENOMIC DNA]</scope>
    <source>
        <strain evidence="7 8">DOE0152z</strain>
    </source>
</reference>
<dbReference type="InterPro" id="IPR035979">
    <property type="entry name" value="RBD_domain_sf"/>
</dbReference>
<accession>A0ABY8U740</accession>
<protein>
    <recommendedName>
        <fullName evidence="6">RRM domain-containing protein</fullName>
    </recommendedName>
</protein>
<keyword evidence="2" id="KW-0677">Repeat</keyword>
<dbReference type="Gene3D" id="3.30.70.330">
    <property type="match status" value="3"/>
</dbReference>
<evidence type="ECO:0000256" key="1">
    <source>
        <dbReference type="ARBA" id="ARBA00022553"/>
    </source>
</evidence>
<feature type="compositionally biased region" description="Basic and acidic residues" evidence="5">
    <location>
        <begin position="14"/>
        <end position="41"/>
    </location>
</feature>
<evidence type="ECO:0000259" key="6">
    <source>
        <dbReference type="PROSITE" id="PS50102"/>
    </source>
</evidence>
<dbReference type="Pfam" id="PF15519">
    <property type="entry name" value="RBM39linker"/>
    <property type="match status" value="1"/>
</dbReference>
<dbReference type="PROSITE" id="PS50102">
    <property type="entry name" value="RRM"/>
    <property type="match status" value="2"/>
</dbReference>
<dbReference type="InterPro" id="IPR012677">
    <property type="entry name" value="Nucleotide-bd_a/b_plait_sf"/>
</dbReference>
<keyword evidence="1" id="KW-0597">Phosphoprotein</keyword>
<keyword evidence="3 4" id="KW-0694">RNA-binding</keyword>
<feature type="compositionally biased region" description="Basic residues" evidence="5">
    <location>
        <begin position="42"/>
        <end position="57"/>
    </location>
</feature>
<dbReference type="CDD" id="cd12283">
    <property type="entry name" value="RRM1_RBM39_like"/>
    <property type="match status" value="1"/>
</dbReference>
<dbReference type="InterPro" id="IPR000504">
    <property type="entry name" value="RRM_dom"/>
</dbReference>
<feature type="domain" description="RRM" evidence="6">
    <location>
        <begin position="143"/>
        <end position="220"/>
    </location>
</feature>
<feature type="domain" description="RRM" evidence="6">
    <location>
        <begin position="262"/>
        <end position="339"/>
    </location>
</feature>
<feature type="region of interest" description="Disordered" evidence="5">
    <location>
        <begin position="1"/>
        <end position="127"/>
    </location>
</feature>
<dbReference type="InterPro" id="IPR006509">
    <property type="entry name" value="RBM39_SF"/>
</dbReference>
<organism evidence="7 8">
    <name type="scientific">Tetradesmus obliquus</name>
    <name type="common">Green alga</name>
    <name type="synonym">Acutodesmus obliquus</name>
    <dbReference type="NCBI Taxonomy" id="3088"/>
    <lineage>
        <taxon>Eukaryota</taxon>
        <taxon>Viridiplantae</taxon>
        <taxon>Chlorophyta</taxon>
        <taxon>core chlorophytes</taxon>
        <taxon>Chlorophyceae</taxon>
        <taxon>CS clade</taxon>
        <taxon>Sphaeropleales</taxon>
        <taxon>Scenedesmaceae</taxon>
        <taxon>Tetradesmus</taxon>
    </lineage>
</organism>
<feature type="compositionally biased region" description="Gly residues" evidence="5">
    <location>
        <begin position="349"/>
        <end position="358"/>
    </location>
</feature>